<dbReference type="SMART" id="SM00710">
    <property type="entry name" value="PbH1"/>
    <property type="match status" value="5"/>
</dbReference>
<evidence type="ECO:0000313" key="2">
    <source>
        <dbReference type="EMBL" id="MCT7981247.1"/>
    </source>
</evidence>
<dbReference type="InterPro" id="IPR006626">
    <property type="entry name" value="PbH1"/>
</dbReference>
<sequence length="693" mass="72869">MATFYVDPINGNDSAAGSQLAPLKTLAAALVKSTSGTTIKLANGSYTATSGEKFPLVVKAGVTIVGDEATKGKTIIIQGGGTKTMGNWPSQNITMYLEEGAQVRGVTVTNPGTSGVGVWIHGVSATLANSTLSKSSREGVFASGIAKPTIITNVFAENTGNGMSFVDNAKGEVRGNLFQKTGFGLTIGYQSAPLLKDNQILENRTGIVINGEAAPVLRNNIIEKNEQDGITVTNNAKVDLGTSADPAGNTIKTNGQYDVQNASTQKILSIGNTLSATTVKGDIDFVVSSVPVPEGPGSDPEPEKPTSLKDIAGHWAAPFITAMVGKGLIAGFPDGTYKPEEKLTRAQYAAIVAKAFNETLSSTTTNFTDVASDFWGKDAIVKANRMGFIAGFPDVTFRPNDNLTRVQALVSLASGLKLSNGDAATLGYYTDRAQIPSYATNAVAIATEKGMVVNYPNVKELNPMREITRAEVAAIIYQGLVVKGLATAIPSSHIVAANVKAQPLSDIAGHWAAPFILGLYNAGAVGGYPDGTFKPNDKMTRAQYAALVTKALNPPVKRDAATFKDVAEDFWGYVAVQTAYKSGFISGFPDNTFKPAENVQRAQVIVSLVNGLGLSGGTLESLTKFSDRTTIPDYAKEEVATALLKELIVSYPSPDKLEPTRDATRAEVAVMIYQALVNAGKIAAIDSQYILSA</sequence>
<feature type="domain" description="SLH" evidence="1">
    <location>
        <begin position="303"/>
        <end position="366"/>
    </location>
</feature>
<keyword evidence="3" id="KW-1185">Reference proteome</keyword>
<dbReference type="Proteomes" id="UP001525961">
    <property type="component" value="Unassembled WGS sequence"/>
</dbReference>
<feature type="domain" description="SLH" evidence="1">
    <location>
        <begin position="563"/>
        <end position="622"/>
    </location>
</feature>
<dbReference type="Pfam" id="PF00395">
    <property type="entry name" value="SLH"/>
    <property type="match status" value="5"/>
</dbReference>
<dbReference type="SUPFAM" id="SSF51126">
    <property type="entry name" value="Pectin lyase-like"/>
    <property type="match status" value="1"/>
</dbReference>
<evidence type="ECO:0000259" key="1">
    <source>
        <dbReference type="PROSITE" id="PS51272"/>
    </source>
</evidence>
<feature type="domain" description="SLH" evidence="1">
    <location>
        <begin position="499"/>
        <end position="562"/>
    </location>
</feature>
<feature type="domain" description="SLH" evidence="1">
    <location>
        <begin position="625"/>
        <end position="686"/>
    </location>
</feature>
<dbReference type="Pfam" id="PF07602">
    <property type="entry name" value="DUF1565"/>
    <property type="match status" value="1"/>
</dbReference>
<dbReference type="Gene3D" id="2.160.20.10">
    <property type="entry name" value="Single-stranded right-handed beta-helix, Pectin lyase-like"/>
    <property type="match status" value="1"/>
</dbReference>
<dbReference type="EMBL" id="JAMXFA010000058">
    <property type="protein sequence ID" value="MCT7981247.1"/>
    <property type="molecule type" value="Genomic_DNA"/>
</dbReference>
<dbReference type="InterPro" id="IPR022441">
    <property type="entry name" value="Para_beta_helix_rpt-2"/>
</dbReference>
<dbReference type="RefSeq" id="WP_261237446.1">
    <property type="nucleotide sequence ID" value="NZ_JAMXFA010000058.1"/>
</dbReference>
<proteinExistence type="predicted"/>
<evidence type="ECO:0000313" key="3">
    <source>
        <dbReference type="Proteomes" id="UP001525961"/>
    </source>
</evidence>
<accession>A0ABT2NEV9</accession>
<comment type="caution">
    <text evidence="2">The sequence shown here is derived from an EMBL/GenBank/DDBJ whole genome shotgun (WGS) entry which is preliminary data.</text>
</comment>
<dbReference type="InterPro" id="IPR001119">
    <property type="entry name" value="SLH_dom"/>
</dbReference>
<dbReference type="PANTHER" id="PTHR43308">
    <property type="entry name" value="OUTER MEMBRANE PROTEIN ALPHA-RELATED"/>
    <property type="match status" value="1"/>
</dbReference>
<dbReference type="InterPro" id="IPR011459">
    <property type="entry name" value="DUF1565"/>
</dbReference>
<dbReference type="PROSITE" id="PS51272">
    <property type="entry name" value="SLH"/>
    <property type="match status" value="6"/>
</dbReference>
<dbReference type="InterPro" id="IPR011050">
    <property type="entry name" value="Pectin_lyase_fold/virulence"/>
</dbReference>
<name>A0ABT2NEV9_9CYAN</name>
<feature type="domain" description="SLH" evidence="1">
    <location>
        <begin position="367"/>
        <end position="425"/>
    </location>
</feature>
<organism evidence="2 3">
    <name type="scientific">Laspinema olomoucense D3b</name>
    <dbReference type="NCBI Taxonomy" id="2953688"/>
    <lineage>
        <taxon>Bacteria</taxon>
        <taxon>Bacillati</taxon>
        <taxon>Cyanobacteriota</taxon>
        <taxon>Cyanophyceae</taxon>
        <taxon>Oscillatoriophycideae</taxon>
        <taxon>Oscillatoriales</taxon>
        <taxon>Laspinemataceae</taxon>
        <taxon>Laspinema</taxon>
        <taxon>Laspinema olomoucense</taxon>
    </lineage>
</organism>
<dbReference type="NCBIfam" id="TIGR03804">
    <property type="entry name" value="para_beta_helix"/>
    <property type="match status" value="1"/>
</dbReference>
<feature type="domain" description="SLH" evidence="1">
    <location>
        <begin position="426"/>
        <end position="490"/>
    </location>
</feature>
<reference evidence="2 3" key="1">
    <citation type="journal article" date="2022" name="Front. Microbiol.">
        <title>High genomic differentiation and limited gene flow indicate recent cryptic speciation within the genus Laspinema (cyanobacteria).</title>
        <authorList>
            <person name="Stanojkovic A."/>
            <person name="Skoupy S."/>
            <person name="Skaloud P."/>
            <person name="Dvorak P."/>
        </authorList>
    </citation>
    <scope>NUCLEOTIDE SEQUENCE [LARGE SCALE GENOMIC DNA]</scope>
    <source>
        <strain evidence="2 3">D3b</strain>
    </source>
</reference>
<dbReference type="PANTHER" id="PTHR43308:SF5">
    <property type="entry name" value="S-LAYER PROTEIN _ PEPTIDOGLYCAN ENDO-BETA-N-ACETYLGLUCOSAMINIDASE"/>
    <property type="match status" value="1"/>
</dbReference>
<dbReference type="InterPro" id="IPR051465">
    <property type="entry name" value="Cell_Envelope_Struct_Comp"/>
</dbReference>
<gene>
    <name evidence="2" type="ORF">NG792_26330</name>
</gene>
<protein>
    <submittedName>
        <fullName evidence="2">S-layer homology domain-containing protein</fullName>
    </submittedName>
</protein>
<dbReference type="InterPro" id="IPR012334">
    <property type="entry name" value="Pectin_lyas_fold"/>
</dbReference>